<sequence length="541" mass="59152">MGGFKIIEDRPTPKCVYNARVYLQATVVAFGALTFGYDGAFFGTTVARTKFKSDFGITDSQAISNLTSVYLAGAFFGALAAWPAMERFGRRMPLQIASIVFVVGAILMVATSHSLGMMYAGRVITGLGVGTLTAVIPTYISEIAPPALRGTLTGLFEVCYQAGSLVGFWINYGINHHVDVNTALAWRIPMAVQLIPGGLLGLGTLILRESPPWLFRKGRDDEALEVLSYIRKLPADDKYIQEEVGMIQSLMAEEALITGGEHGMMAYLRGAFGLLKTKNIRHRVAVVFFMFLFQNWSGAIVINYYSPSIFKSVGIVDYTLYTGIYGLVKAIGSFIFFLFVVDRSGRRVPWLLSATVCAGCLLYLGIYVKVAAPAAGKTMSASSQAGGNAAIFFIMLYSLFWSFGGNGLPWIVSSEMFPISLRSITGAFAAMCQWLFSFSSTMAATQLQLKLKWGLFVFFAAICLVTAIFTFFWVPDTKGIPIECMEALFSGRSRHAQFLQKKVFPPNGIPPFPGNLHAPVTRQKSVTSQKDADGMFEHSEA</sequence>
<evidence type="ECO:0000256" key="9">
    <source>
        <dbReference type="SAM" id="MobiDB-lite"/>
    </source>
</evidence>
<evidence type="ECO:0000256" key="8">
    <source>
        <dbReference type="RuleBase" id="RU003346"/>
    </source>
</evidence>
<protein>
    <recommendedName>
        <fullName evidence="11">Major facilitator superfamily (MFS) profile domain-containing protein</fullName>
    </recommendedName>
</protein>
<evidence type="ECO:0000256" key="7">
    <source>
        <dbReference type="ARBA" id="ARBA00049119"/>
    </source>
</evidence>
<feature type="domain" description="Major facilitator superfamily (MFS) profile" evidence="11">
    <location>
        <begin position="24"/>
        <end position="478"/>
    </location>
</feature>
<dbReference type="NCBIfam" id="TIGR00879">
    <property type="entry name" value="SP"/>
    <property type="match status" value="1"/>
</dbReference>
<evidence type="ECO:0000256" key="6">
    <source>
        <dbReference type="ARBA" id="ARBA00023136"/>
    </source>
</evidence>
<feature type="transmembrane region" description="Helical" evidence="10">
    <location>
        <begin position="453"/>
        <end position="474"/>
    </location>
</feature>
<feature type="transmembrane region" description="Helical" evidence="10">
    <location>
        <begin position="318"/>
        <end position="341"/>
    </location>
</feature>
<dbReference type="PROSITE" id="PS00217">
    <property type="entry name" value="SUGAR_TRANSPORT_2"/>
    <property type="match status" value="1"/>
</dbReference>
<dbReference type="STRING" id="105984.A0A427YB18"/>
<dbReference type="OrthoDB" id="508119at2759"/>
<dbReference type="RefSeq" id="XP_028480547.1">
    <property type="nucleotide sequence ID" value="XM_028616690.1"/>
</dbReference>
<feature type="transmembrane region" description="Helical" evidence="10">
    <location>
        <begin position="62"/>
        <end position="82"/>
    </location>
</feature>
<evidence type="ECO:0000256" key="2">
    <source>
        <dbReference type="ARBA" id="ARBA00010992"/>
    </source>
</evidence>
<feature type="transmembrane region" description="Helical" evidence="10">
    <location>
        <begin position="119"/>
        <end position="140"/>
    </location>
</feature>
<keyword evidence="6 10" id="KW-0472">Membrane</keyword>
<gene>
    <name evidence="12" type="ORF">EHS24_000876</name>
</gene>
<reference evidence="12 13" key="1">
    <citation type="submission" date="2018-11" db="EMBL/GenBank/DDBJ databases">
        <title>Genome sequence of Apiotrichum porosum DSM 27194.</title>
        <authorList>
            <person name="Aliyu H."/>
            <person name="Gorte O."/>
            <person name="Ochsenreither K."/>
        </authorList>
    </citation>
    <scope>NUCLEOTIDE SEQUENCE [LARGE SCALE GENOMIC DNA]</scope>
    <source>
        <strain evidence="12 13">DSM 27194</strain>
    </source>
</reference>
<accession>A0A427YB18</accession>
<feature type="region of interest" description="Disordered" evidence="9">
    <location>
        <begin position="522"/>
        <end position="541"/>
    </location>
</feature>
<dbReference type="InterPro" id="IPR005828">
    <property type="entry name" value="MFS_sugar_transport-like"/>
</dbReference>
<dbReference type="Gene3D" id="1.20.1250.20">
    <property type="entry name" value="MFS general substrate transporter like domains"/>
    <property type="match status" value="1"/>
</dbReference>
<dbReference type="PANTHER" id="PTHR48022">
    <property type="entry name" value="PLASTIDIC GLUCOSE TRANSPORTER 4"/>
    <property type="match status" value="1"/>
</dbReference>
<dbReference type="InterPro" id="IPR036259">
    <property type="entry name" value="MFS_trans_sf"/>
</dbReference>
<feature type="transmembrane region" description="Helical" evidence="10">
    <location>
        <begin position="184"/>
        <end position="207"/>
    </location>
</feature>
<name>A0A427YB18_9TREE</name>
<dbReference type="InterPro" id="IPR050360">
    <property type="entry name" value="MFS_Sugar_Transporters"/>
</dbReference>
<feature type="transmembrane region" description="Helical" evidence="10">
    <location>
        <begin position="390"/>
        <end position="412"/>
    </location>
</feature>
<feature type="transmembrane region" description="Helical" evidence="10">
    <location>
        <begin position="284"/>
        <end position="306"/>
    </location>
</feature>
<dbReference type="InterPro" id="IPR020846">
    <property type="entry name" value="MFS_dom"/>
</dbReference>
<dbReference type="GeneID" id="39585419"/>
<evidence type="ECO:0000256" key="1">
    <source>
        <dbReference type="ARBA" id="ARBA00004141"/>
    </source>
</evidence>
<dbReference type="GO" id="GO:0016020">
    <property type="term" value="C:membrane"/>
    <property type="evidence" value="ECO:0007669"/>
    <property type="project" value="UniProtKB-SubCell"/>
</dbReference>
<evidence type="ECO:0000256" key="5">
    <source>
        <dbReference type="ARBA" id="ARBA00022989"/>
    </source>
</evidence>
<comment type="subcellular location">
    <subcellularLocation>
        <location evidence="1">Membrane</location>
        <topology evidence="1">Multi-pass membrane protein</topology>
    </subcellularLocation>
</comment>
<keyword evidence="4 10" id="KW-0812">Transmembrane</keyword>
<dbReference type="EMBL" id="RSCE01000001">
    <property type="protein sequence ID" value="RSH88339.1"/>
    <property type="molecule type" value="Genomic_DNA"/>
</dbReference>
<dbReference type="PANTHER" id="PTHR48022:SF60">
    <property type="entry name" value="MAJOR FACILITATOR SUPERFAMILY (MFS) PROFILE DOMAIN-CONTAINING PROTEIN"/>
    <property type="match status" value="1"/>
</dbReference>
<dbReference type="GO" id="GO:0005351">
    <property type="term" value="F:carbohydrate:proton symporter activity"/>
    <property type="evidence" value="ECO:0007669"/>
    <property type="project" value="TreeGrafter"/>
</dbReference>
<comment type="caution">
    <text evidence="12">The sequence shown here is derived from an EMBL/GenBank/DDBJ whole genome shotgun (WGS) entry which is preliminary data.</text>
</comment>
<feature type="transmembrane region" description="Helical" evidence="10">
    <location>
        <begin position="348"/>
        <end position="370"/>
    </location>
</feature>
<dbReference type="InterPro" id="IPR005829">
    <property type="entry name" value="Sugar_transporter_CS"/>
</dbReference>
<dbReference type="Pfam" id="PF00083">
    <property type="entry name" value="Sugar_tr"/>
    <property type="match status" value="1"/>
</dbReference>
<feature type="compositionally biased region" description="Basic and acidic residues" evidence="9">
    <location>
        <begin position="530"/>
        <end position="541"/>
    </location>
</feature>
<keyword evidence="13" id="KW-1185">Reference proteome</keyword>
<organism evidence="12 13">
    <name type="scientific">Apiotrichum porosum</name>
    <dbReference type="NCBI Taxonomy" id="105984"/>
    <lineage>
        <taxon>Eukaryota</taxon>
        <taxon>Fungi</taxon>
        <taxon>Dikarya</taxon>
        <taxon>Basidiomycota</taxon>
        <taxon>Agaricomycotina</taxon>
        <taxon>Tremellomycetes</taxon>
        <taxon>Trichosporonales</taxon>
        <taxon>Trichosporonaceae</taxon>
        <taxon>Apiotrichum</taxon>
    </lineage>
</organism>
<keyword evidence="5 10" id="KW-1133">Transmembrane helix</keyword>
<feature type="transmembrane region" description="Helical" evidence="10">
    <location>
        <begin position="94"/>
        <end position="113"/>
    </location>
</feature>
<dbReference type="InterPro" id="IPR003663">
    <property type="entry name" value="Sugar/inositol_transpt"/>
</dbReference>
<evidence type="ECO:0000256" key="3">
    <source>
        <dbReference type="ARBA" id="ARBA00022448"/>
    </source>
</evidence>
<evidence type="ECO:0000259" key="11">
    <source>
        <dbReference type="PROSITE" id="PS50850"/>
    </source>
</evidence>
<comment type="catalytic activity">
    <reaction evidence="7">
        <text>myo-inositol(out) + H(+)(out) = myo-inositol(in) + H(+)(in)</text>
        <dbReference type="Rhea" id="RHEA:60364"/>
        <dbReference type="ChEBI" id="CHEBI:15378"/>
        <dbReference type="ChEBI" id="CHEBI:17268"/>
    </reaction>
</comment>
<dbReference type="PRINTS" id="PR00171">
    <property type="entry name" value="SUGRTRNSPORT"/>
</dbReference>
<dbReference type="Proteomes" id="UP000279236">
    <property type="component" value="Unassembled WGS sequence"/>
</dbReference>
<proteinExistence type="inferred from homology"/>
<feature type="transmembrane region" description="Helical" evidence="10">
    <location>
        <begin position="424"/>
        <end position="447"/>
    </location>
</feature>
<dbReference type="SUPFAM" id="SSF103473">
    <property type="entry name" value="MFS general substrate transporter"/>
    <property type="match status" value="1"/>
</dbReference>
<evidence type="ECO:0000313" key="12">
    <source>
        <dbReference type="EMBL" id="RSH88339.1"/>
    </source>
</evidence>
<feature type="transmembrane region" description="Helical" evidence="10">
    <location>
        <begin position="21"/>
        <end position="42"/>
    </location>
</feature>
<dbReference type="AlphaFoldDB" id="A0A427YB18"/>
<comment type="similarity">
    <text evidence="2 8">Belongs to the major facilitator superfamily. Sugar transporter (TC 2.A.1.1) family.</text>
</comment>
<evidence type="ECO:0000256" key="4">
    <source>
        <dbReference type="ARBA" id="ARBA00022692"/>
    </source>
</evidence>
<evidence type="ECO:0000256" key="10">
    <source>
        <dbReference type="SAM" id="Phobius"/>
    </source>
</evidence>
<evidence type="ECO:0000313" key="13">
    <source>
        <dbReference type="Proteomes" id="UP000279236"/>
    </source>
</evidence>
<keyword evidence="3 8" id="KW-0813">Transport</keyword>
<dbReference type="PROSITE" id="PS50850">
    <property type="entry name" value="MFS"/>
    <property type="match status" value="1"/>
</dbReference>